<dbReference type="Proteomes" id="UP001163726">
    <property type="component" value="Plasmid pCadTS8_1"/>
</dbReference>
<gene>
    <name evidence="2" type="ORF">OLW01_15155</name>
</gene>
<dbReference type="EMBL" id="CP109966">
    <property type="protein sequence ID" value="WAJ71677.1"/>
    <property type="molecule type" value="Genomic_DNA"/>
</dbReference>
<evidence type="ECO:0000259" key="1">
    <source>
        <dbReference type="Pfam" id="PF03372"/>
    </source>
</evidence>
<proteinExistence type="predicted"/>
<dbReference type="GO" id="GO:0004519">
    <property type="term" value="F:endonuclease activity"/>
    <property type="evidence" value="ECO:0007669"/>
    <property type="project" value="UniProtKB-KW"/>
</dbReference>
<dbReference type="PANTHER" id="PTHR14859">
    <property type="entry name" value="CALCOFLUOR WHITE HYPERSENSITIVE PROTEIN PRECURSOR"/>
    <property type="match status" value="1"/>
</dbReference>
<keyword evidence="2" id="KW-0540">Nuclease</keyword>
<dbReference type="InterPro" id="IPR051916">
    <property type="entry name" value="GPI-anchor_lipid_remodeler"/>
</dbReference>
<reference evidence="2" key="1">
    <citation type="submission" date="2022-10" db="EMBL/GenBank/DDBJ databases">
        <title>Catenovulum adriacola sp. nov. isolated in the Harbour of Susak.</title>
        <authorList>
            <person name="Schoch T."/>
            <person name="Reich S.J."/>
            <person name="Stoeferle S."/>
            <person name="Flaiz M."/>
            <person name="Kazda M."/>
            <person name="Riedel C.U."/>
            <person name="Duerre P."/>
        </authorList>
    </citation>
    <scope>NUCLEOTIDE SEQUENCE</scope>
    <source>
        <strain evidence="2">TS8</strain>
        <plasmid evidence="2">pCadTS8_1</plasmid>
    </source>
</reference>
<keyword evidence="2" id="KW-0378">Hydrolase</keyword>
<name>A0ABY7AQ42_9ALTE</name>
<organism evidence="2 3">
    <name type="scientific">Catenovulum adriaticum</name>
    <dbReference type="NCBI Taxonomy" id="2984846"/>
    <lineage>
        <taxon>Bacteria</taxon>
        <taxon>Pseudomonadati</taxon>
        <taxon>Pseudomonadota</taxon>
        <taxon>Gammaproteobacteria</taxon>
        <taxon>Alteromonadales</taxon>
        <taxon>Alteromonadaceae</taxon>
        <taxon>Catenovulum</taxon>
    </lineage>
</organism>
<dbReference type="PANTHER" id="PTHR14859:SF1">
    <property type="entry name" value="PGAP2-INTERACTING PROTEIN"/>
    <property type="match status" value="1"/>
</dbReference>
<protein>
    <submittedName>
        <fullName evidence="2">Endonuclease/exonuclease/phosphatase family protein</fullName>
    </submittedName>
</protein>
<dbReference type="SUPFAM" id="SSF56219">
    <property type="entry name" value="DNase I-like"/>
    <property type="match status" value="1"/>
</dbReference>
<accession>A0ABY7AQ42</accession>
<dbReference type="InterPro" id="IPR036691">
    <property type="entry name" value="Endo/exonu/phosph_ase_sf"/>
</dbReference>
<dbReference type="Pfam" id="PF03372">
    <property type="entry name" value="Exo_endo_phos"/>
    <property type="match status" value="1"/>
</dbReference>
<feature type="domain" description="Endonuclease/exonuclease/phosphatase" evidence="1">
    <location>
        <begin position="6"/>
        <end position="224"/>
    </location>
</feature>
<keyword evidence="3" id="KW-1185">Reference proteome</keyword>
<keyword evidence="2" id="KW-0255">Endonuclease</keyword>
<geneLocation type="plasmid" evidence="2 3">
    <name>pCadTS8_1</name>
</geneLocation>
<dbReference type="RefSeq" id="WP_268076355.1">
    <property type="nucleotide sequence ID" value="NZ_CP109966.1"/>
</dbReference>
<evidence type="ECO:0000313" key="3">
    <source>
        <dbReference type="Proteomes" id="UP001163726"/>
    </source>
</evidence>
<dbReference type="Gene3D" id="3.60.10.10">
    <property type="entry name" value="Endonuclease/exonuclease/phosphatase"/>
    <property type="match status" value="1"/>
</dbReference>
<keyword evidence="2" id="KW-0614">Plasmid</keyword>
<evidence type="ECO:0000313" key="2">
    <source>
        <dbReference type="EMBL" id="WAJ71677.1"/>
    </source>
</evidence>
<sequence>MSLKIISYNIHSGVGVDDIFDYRRIGQFLAQQQADIVCLQEMDLRNPDLDKEAQIDYLKAGYFSDFIASPAVFTESGWYGNAILSRFSHLSQRSLDISVDTRQPRNIQDVLFNIDGHQLRILNTHKGLKSYERLAQFTQLEAVVDNLINVDDVPFLVAGDFNEWQLFSRSLRRINRQLRSVSLGATFPNRFPLFKLDRFWCQPSHLVQQAKVLKTPETKVYSDHFPIQAELKFPLENVRLK</sequence>
<dbReference type="InterPro" id="IPR005135">
    <property type="entry name" value="Endo/exonuclease/phosphatase"/>
</dbReference>